<protein>
    <submittedName>
        <fullName evidence="1">Uncharacterized protein</fullName>
    </submittedName>
</protein>
<evidence type="ECO:0000313" key="1">
    <source>
        <dbReference type="EMBL" id="QIG79300.1"/>
    </source>
</evidence>
<accession>A0A6G6Y326</accession>
<dbReference type="KEGG" id="spzr:G5C33_05505"/>
<reference evidence="1 2" key="1">
    <citation type="submission" date="2020-02" db="EMBL/GenBank/DDBJ databases">
        <authorList>
            <person name="Zheng R.K."/>
            <person name="Sun C.M."/>
        </authorList>
    </citation>
    <scope>NUCLEOTIDE SEQUENCE [LARGE SCALE GENOMIC DNA]</scope>
    <source>
        <strain evidence="2">zrk23</strain>
    </source>
</reference>
<dbReference type="RefSeq" id="WP_165326301.1">
    <property type="nucleotide sequence ID" value="NZ_CP049109.1"/>
</dbReference>
<name>A0A6G6Y326_9SPHN</name>
<sequence length="293" mass="31869">MTAERGWSAETEAAFLAALAELGTVKGACAAIGKWPTNAYQYRKTAPDFAARWDAVVARLTAERVRARIGEVRDGAGMIPRYRVRRDGWTEARQKAFLRALSETGCVRDACKRVRISNVSAYRIRKRSAAFARAWDRALAKAAPTIEQAAYDRAVAGWEEPIVHGGKVVATRRRYSDSLLRLLLTRGVAGAGAGSGAGGAEGEPADAVRLPELSIGEFGRLRMADGTPVEARSPVGQAFLASVAERQGVQDRCDGSGYWEVSWDGTVAYASQIEAKAEVLRRIELLRDRPDDM</sequence>
<gene>
    <name evidence="1" type="ORF">G5C33_05505</name>
</gene>
<dbReference type="EMBL" id="CP049109">
    <property type="protein sequence ID" value="QIG79300.1"/>
    <property type="molecule type" value="Genomic_DNA"/>
</dbReference>
<dbReference type="Proteomes" id="UP000501568">
    <property type="component" value="Chromosome"/>
</dbReference>
<proteinExistence type="predicted"/>
<keyword evidence="2" id="KW-1185">Reference proteome</keyword>
<organism evidence="1 2">
    <name type="scientific">Stakelama tenebrarum</name>
    <dbReference type="NCBI Taxonomy" id="2711215"/>
    <lineage>
        <taxon>Bacteria</taxon>
        <taxon>Pseudomonadati</taxon>
        <taxon>Pseudomonadota</taxon>
        <taxon>Alphaproteobacteria</taxon>
        <taxon>Sphingomonadales</taxon>
        <taxon>Sphingomonadaceae</taxon>
        <taxon>Stakelama</taxon>
    </lineage>
</organism>
<evidence type="ECO:0000313" key="2">
    <source>
        <dbReference type="Proteomes" id="UP000501568"/>
    </source>
</evidence>
<dbReference type="AlphaFoldDB" id="A0A6G6Y326"/>